<keyword evidence="2" id="KW-1185">Reference proteome</keyword>
<accession>A0AAN9ERT3</accession>
<gene>
    <name evidence="1" type="ORF">RIF29_28346</name>
</gene>
<sequence length="128" mass="14986">MIMQGMKPKTQIMVLKVHSDVWSLGPNTFRREEMKIQAWKIMRKQKQKPRCRKLSRCCQIFFLLRNTLPFGQERVRRCMEALENGKGASSIQDSVALHSENATKTVMTISIMIAIKWDDFAYYLEVKS</sequence>
<evidence type="ECO:0000313" key="2">
    <source>
        <dbReference type="Proteomes" id="UP001372338"/>
    </source>
</evidence>
<evidence type="ECO:0000313" key="1">
    <source>
        <dbReference type="EMBL" id="KAK7262018.1"/>
    </source>
</evidence>
<comment type="caution">
    <text evidence="1">The sequence shown here is derived from an EMBL/GenBank/DDBJ whole genome shotgun (WGS) entry which is preliminary data.</text>
</comment>
<dbReference type="Proteomes" id="UP001372338">
    <property type="component" value="Unassembled WGS sequence"/>
</dbReference>
<name>A0AAN9ERT3_CROPI</name>
<reference evidence="1 2" key="1">
    <citation type="submission" date="2024-01" db="EMBL/GenBank/DDBJ databases">
        <title>The genomes of 5 underutilized Papilionoideae crops provide insights into root nodulation and disease resistanc.</title>
        <authorList>
            <person name="Yuan L."/>
        </authorList>
    </citation>
    <scope>NUCLEOTIDE SEQUENCE [LARGE SCALE GENOMIC DNA]</scope>
    <source>
        <strain evidence="1">ZHUSHIDOU_FW_LH</strain>
        <tissue evidence="1">Leaf</tissue>
    </source>
</reference>
<organism evidence="1 2">
    <name type="scientific">Crotalaria pallida</name>
    <name type="common">Smooth rattlebox</name>
    <name type="synonym">Crotalaria striata</name>
    <dbReference type="NCBI Taxonomy" id="3830"/>
    <lineage>
        <taxon>Eukaryota</taxon>
        <taxon>Viridiplantae</taxon>
        <taxon>Streptophyta</taxon>
        <taxon>Embryophyta</taxon>
        <taxon>Tracheophyta</taxon>
        <taxon>Spermatophyta</taxon>
        <taxon>Magnoliopsida</taxon>
        <taxon>eudicotyledons</taxon>
        <taxon>Gunneridae</taxon>
        <taxon>Pentapetalae</taxon>
        <taxon>rosids</taxon>
        <taxon>fabids</taxon>
        <taxon>Fabales</taxon>
        <taxon>Fabaceae</taxon>
        <taxon>Papilionoideae</taxon>
        <taxon>50 kb inversion clade</taxon>
        <taxon>genistoids sensu lato</taxon>
        <taxon>core genistoids</taxon>
        <taxon>Crotalarieae</taxon>
        <taxon>Crotalaria</taxon>
    </lineage>
</organism>
<protein>
    <submittedName>
        <fullName evidence="1">Uncharacterized protein</fullName>
    </submittedName>
</protein>
<dbReference type="EMBL" id="JAYWIO010000005">
    <property type="protein sequence ID" value="KAK7262018.1"/>
    <property type="molecule type" value="Genomic_DNA"/>
</dbReference>
<dbReference type="AlphaFoldDB" id="A0AAN9ERT3"/>
<proteinExistence type="predicted"/>